<reference evidence="1 2" key="1">
    <citation type="submission" date="2018-10" db="EMBL/GenBank/DDBJ databases">
        <title>Transmission dynamics of multidrug resistant bacteria on intensive care unit surfaces.</title>
        <authorList>
            <person name="D'Souza A.W."/>
            <person name="Potter R.F."/>
            <person name="Wallace M."/>
            <person name="Shupe A."/>
            <person name="Patel S."/>
            <person name="Sun S."/>
            <person name="Gul D."/>
            <person name="Kwon J.H."/>
            <person name="Andleeb S."/>
            <person name="Burnham C.-A.D."/>
            <person name="Dantas G."/>
        </authorList>
    </citation>
    <scope>NUCLEOTIDE SEQUENCE [LARGE SCALE GENOMIC DNA]</scope>
    <source>
        <strain evidence="1 2">PX_177</strain>
    </source>
</reference>
<dbReference type="Gene3D" id="3.40.50.620">
    <property type="entry name" value="HUPs"/>
    <property type="match status" value="1"/>
</dbReference>
<evidence type="ECO:0008006" key="3">
    <source>
        <dbReference type="Google" id="ProtNLM"/>
    </source>
</evidence>
<gene>
    <name evidence="1" type="ORF">EGJ28_16360</name>
</gene>
<evidence type="ECO:0000313" key="2">
    <source>
        <dbReference type="Proteomes" id="UP000276506"/>
    </source>
</evidence>
<organism evidence="1 2">
    <name type="scientific">Stutzerimonas xanthomarina</name>
    <dbReference type="NCBI Taxonomy" id="271420"/>
    <lineage>
        <taxon>Bacteria</taxon>
        <taxon>Pseudomonadati</taxon>
        <taxon>Pseudomonadota</taxon>
        <taxon>Gammaproteobacteria</taxon>
        <taxon>Pseudomonadales</taxon>
        <taxon>Pseudomonadaceae</taxon>
        <taxon>Stutzerimonas</taxon>
    </lineage>
</organism>
<dbReference type="RefSeq" id="WP_125877974.1">
    <property type="nucleotide sequence ID" value="NZ_RHQL01000010.1"/>
</dbReference>
<dbReference type="AlphaFoldDB" id="A0A427DYJ1"/>
<dbReference type="InterPro" id="IPR014729">
    <property type="entry name" value="Rossmann-like_a/b/a_fold"/>
</dbReference>
<sequence length="354" mass="39685">MTELSILNADQVAALRAALDGRLLALCFGSGVDSTAMIVALRAAGIRPDILTFADTGGEKPETLRHVDAMNRVLATWDWPLIDVCKKMTMASTGYTDLYGNCFKNETLPSLAFGMKSCSVKWKQDPQDQFLKGAKRGPNARDPHPIWLKAQDTGRRIVKLIGYDCGKADLRRSKNLKPSDDDFDYVYPLQIVRWARRDCVRAIAKMLGEELVPIKSACFFCPASKQWELYWLAANHPELLEQALILERNALTGRHSRFDEVEFGASWEELVRNADSFPSSNTTVGLGRSFAWNQWAWANEVVDESFNVRRDPASQERFAILSNSLRDADNALDSRSPGIIPTVDVAANEQLELW</sequence>
<comment type="caution">
    <text evidence="1">The sequence shown here is derived from an EMBL/GenBank/DDBJ whole genome shotgun (WGS) entry which is preliminary data.</text>
</comment>
<protein>
    <recommendedName>
        <fullName evidence="3">Phosphoadenosine phosphosulfate reductase</fullName>
    </recommendedName>
</protein>
<dbReference type="Proteomes" id="UP000276506">
    <property type="component" value="Unassembled WGS sequence"/>
</dbReference>
<proteinExistence type="predicted"/>
<evidence type="ECO:0000313" key="1">
    <source>
        <dbReference type="EMBL" id="RRV08838.1"/>
    </source>
</evidence>
<name>A0A427DYJ1_9GAMM</name>
<accession>A0A427DYJ1</accession>
<dbReference type="SUPFAM" id="SSF52402">
    <property type="entry name" value="Adenine nucleotide alpha hydrolases-like"/>
    <property type="match status" value="1"/>
</dbReference>
<dbReference type="EMBL" id="RHQL01000010">
    <property type="protein sequence ID" value="RRV08838.1"/>
    <property type="molecule type" value="Genomic_DNA"/>
</dbReference>